<evidence type="ECO:0000313" key="2">
    <source>
        <dbReference type="Proteomes" id="UP001158576"/>
    </source>
</evidence>
<sequence length="74" mass="8399">MSLLPQFNTDKPGGHKMLNVVDKLRALKAKLKEGKGKNNFNFSDEFKNRLLEFNHQNQQAQTGKSAQAFLLNPI</sequence>
<dbReference type="Proteomes" id="UP001158576">
    <property type="component" value="Chromosome 1"/>
</dbReference>
<organism evidence="1 2">
    <name type="scientific">Oikopleura dioica</name>
    <name type="common">Tunicate</name>
    <dbReference type="NCBI Taxonomy" id="34765"/>
    <lineage>
        <taxon>Eukaryota</taxon>
        <taxon>Metazoa</taxon>
        <taxon>Chordata</taxon>
        <taxon>Tunicata</taxon>
        <taxon>Appendicularia</taxon>
        <taxon>Copelata</taxon>
        <taxon>Oikopleuridae</taxon>
        <taxon>Oikopleura</taxon>
    </lineage>
</organism>
<reference evidence="1 2" key="1">
    <citation type="submission" date="2021-04" db="EMBL/GenBank/DDBJ databases">
        <authorList>
            <person name="Bliznina A."/>
        </authorList>
    </citation>
    <scope>NUCLEOTIDE SEQUENCE [LARGE SCALE GENOMIC DNA]</scope>
</reference>
<gene>
    <name evidence="1" type="ORF">OKIOD_LOCUS9831</name>
</gene>
<dbReference type="EMBL" id="OU015566">
    <property type="protein sequence ID" value="CAG5104046.1"/>
    <property type="molecule type" value="Genomic_DNA"/>
</dbReference>
<evidence type="ECO:0000313" key="1">
    <source>
        <dbReference type="EMBL" id="CAG5104046.1"/>
    </source>
</evidence>
<name>A0ABN7SW04_OIKDI</name>
<accession>A0ABN7SW04</accession>
<proteinExistence type="predicted"/>
<keyword evidence="2" id="KW-1185">Reference proteome</keyword>
<protein>
    <submittedName>
        <fullName evidence="1">Oidioi.mRNA.OKI2018_I69.chr1.g1066.t1.cds</fullName>
    </submittedName>
</protein>